<dbReference type="AlphaFoldDB" id="Q9YCQ0"/>
<proteinExistence type="predicted"/>
<dbReference type="EMBL" id="BA000002">
    <property type="protein sequence ID" value="BAA80197.1"/>
    <property type="molecule type" value="Genomic_DNA"/>
</dbReference>
<reference evidence="1 2" key="1">
    <citation type="journal article" date="1999" name="DNA Res.">
        <title>Complete genome sequence of an aerobic hyper-thermophilic crenarchaeon, Aeropyrum pernix K1.</title>
        <authorList>
            <person name="Kawarabayasi Y."/>
            <person name="Hino Y."/>
            <person name="Horikawa H."/>
            <person name="Yamazaki S."/>
            <person name="Haikawa Y."/>
            <person name="Jin-no K."/>
            <person name="Takahashi M."/>
            <person name="Sekine M."/>
            <person name="Baba S."/>
            <person name="Ankai A."/>
            <person name="Kosugi H."/>
            <person name="Hosoyama A."/>
            <person name="Fukui S."/>
            <person name="Nagai Y."/>
            <person name="Nishijima K."/>
            <person name="Nakazawa H."/>
            <person name="Takamiya M."/>
            <person name="Masuda S."/>
            <person name="Funahashi T."/>
            <person name="Tanaka T."/>
            <person name="Kudoh Y."/>
            <person name="Yamazaki J."/>
            <person name="Kushida N."/>
            <person name="Oguchi A."/>
            <person name="Aoki K."/>
            <person name="Kubota K."/>
            <person name="Nakamura Y."/>
            <person name="Nomura N."/>
            <person name="Sako Y."/>
            <person name="Kikuchi H."/>
        </authorList>
    </citation>
    <scope>NUCLEOTIDE SEQUENCE [LARGE SCALE GENOMIC DNA]</scope>
    <source>
        <strain evidence="2">ATCC 700893 / DSM 11879 / JCM 9820 / NBRC 100138 / K1</strain>
    </source>
</reference>
<keyword evidence="2" id="KW-1185">Reference proteome</keyword>
<dbReference type="KEGG" id="ape:APE_1209d"/>
<name>Q9YCQ0_AERPE</name>
<evidence type="ECO:0000313" key="2">
    <source>
        <dbReference type="Proteomes" id="UP000002518"/>
    </source>
</evidence>
<organism evidence="1 2">
    <name type="scientific">Aeropyrum pernix (strain ATCC 700893 / DSM 11879 / JCM 9820 / NBRC 100138 / K1)</name>
    <dbReference type="NCBI Taxonomy" id="272557"/>
    <lineage>
        <taxon>Archaea</taxon>
        <taxon>Thermoproteota</taxon>
        <taxon>Thermoprotei</taxon>
        <taxon>Desulfurococcales</taxon>
        <taxon>Desulfurococcaceae</taxon>
        <taxon>Aeropyrum</taxon>
    </lineage>
</organism>
<gene>
    <name evidence="1" type="ordered locus">APE_1209d</name>
</gene>
<dbReference type="PIR" id="G72592">
    <property type="entry name" value="G72592"/>
</dbReference>
<accession>Q9YCQ0</accession>
<dbReference type="STRING" id="272557.APE_1209d"/>
<sequence>MIQSLDYQDVGRATLYRAFINICLIYLCSQGQEGLASNLGGSTLSLYLNVAFCECC</sequence>
<dbReference type="EnsemblBacteria" id="BAA80197">
    <property type="protein sequence ID" value="BAA80197"/>
    <property type="gene ID" value="APE_1209d"/>
</dbReference>
<evidence type="ECO:0000313" key="1">
    <source>
        <dbReference type="EMBL" id="BAA80197.1"/>
    </source>
</evidence>
<dbReference type="Proteomes" id="UP000002518">
    <property type="component" value="Chromosome"/>
</dbReference>
<protein>
    <submittedName>
        <fullName evidence="1">Uncharacterized protein</fullName>
    </submittedName>
</protein>